<dbReference type="InterPro" id="IPR038491">
    <property type="entry name" value="Velvet_dom_sf"/>
</dbReference>
<organism evidence="7 8">
    <name type="scientific">Batrachochytrium salamandrivorans</name>
    <dbReference type="NCBI Taxonomy" id="1357716"/>
    <lineage>
        <taxon>Eukaryota</taxon>
        <taxon>Fungi</taxon>
        <taxon>Fungi incertae sedis</taxon>
        <taxon>Chytridiomycota</taxon>
        <taxon>Chytridiomycota incertae sedis</taxon>
        <taxon>Chytridiomycetes</taxon>
        <taxon>Rhizophydiales</taxon>
        <taxon>Rhizophydiales incertae sedis</taxon>
        <taxon>Batrachochytrium</taxon>
    </lineage>
</organism>
<sequence>MTPCQNSCRSKYEAAAHGRLPTLAGVSVPAEQVKEEDKEEAATVYTATAAAAADPSPFPHNHNYSSPSLRPISHKRPLHHLPLSSAPLSKRPCSLPAIVPSPVASVPSHHHSPLANSVQHTLALSPSYYSAYHRASLPSSTTLHTHSIPSTPTSLSVLSIINPRDEALAYSASPLSLTPMATTKSCYSEPLSSLPFDKAESVQILDTTDRQLHHLHTPSHSLPQDRPSVPAVYSSIDNTHHSATHLPSRIHYSAVIKQEPLRARMCGFSNGRDRRLLNPPLIVQAFTHENNVKKAVNMNEYHHLMCHVSLWSEDGRQLYSAVRNPRASHYFRSSDDIEGKSGLINHLSMGTPGVSISQAESDQYCDIIIGTSVVKSMVLRDLDKSLGLYFVFSDLGIRSPGRYTLRCNIMNMDSQKQETEVVATLNTSAFVVYSSKNFPGALEPTPLSRSFSNQGVVLHFRNDGPRSRIRQREEKDEPGSCSSSNSKG</sequence>
<gene>
    <name evidence="7" type="ORF">BASA50_008551</name>
</gene>
<dbReference type="EMBL" id="JAFCIX010000402">
    <property type="protein sequence ID" value="KAH6591694.1"/>
    <property type="molecule type" value="Genomic_DNA"/>
</dbReference>
<dbReference type="Proteomes" id="UP001648503">
    <property type="component" value="Unassembled WGS sequence"/>
</dbReference>
<protein>
    <recommendedName>
        <fullName evidence="6">Velvet domain-containing protein</fullName>
    </recommendedName>
</protein>
<evidence type="ECO:0000256" key="3">
    <source>
        <dbReference type="ARBA" id="ARBA00023163"/>
    </source>
</evidence>
<reference evidence="7 8" key="1">
    <citation type="submission" date="2021-02" db="EMBL/GenBank/DDBJ databases">
        <title>Variation within the Batrachochytrium salamandrivorans European outbreak.</title>
        <authorList>
            <person name="Kelly M."/>
            <person name="Pasmans F."/>
            <person name="Shea T.P."/>
            <person name="Munoz J.F."/>
            <person name="Carranza S."/>
            <person name="Cuomo C.A."/>
            <person name="Martel A."/>
        </authorList>
    </citation>
    <scope>NUCLEOTIDE SEQUENCE [LARGE SCALE GENOMIC DNA]</scope>
    <source>
        <strain evidence="7 8">AMFP18/2</strain>
    </source>
</reference>
<feature type="domain" description="Velvet" evidence="6">
    <location>
        <begin position="247"/>
        <end position="461"/>
    </location>
</feature>
<keyword evidence="8" id="KW-1185">Reference proteome</keyword>
<dbReference type="PROSITE" id="PS51821">
    <property type="entry name" value="VELVET"/>
    <property type="match status" value="1"/>
</dbReference>
<dbReference type="PANTHER" id="PTHR33572">
    <property type="entry name" value="SPORE DEVELOPMENT REGULATOR VOSA"/>
    <property type="match status" value="1"/>
</dbReference>
<feature type="region of interest" description="Disordered" evidence="5">
    <location>
        <begin position="462"/>
        <end position="488"/>
    </location>
</feature>
<comment type="subcellular location">
    <subcellularLocation>
        <location evidence="1">Nucleus</location>
    </subcellularLocation>
</comment>
<keyword evidence="2" id="KW-0805">Transcription regulation</keyword>
<evidence type="ECO:0000313" key="7">
    <source>
        <dbReference type="EMBL" id="KAH6591694.1"/>
    </source>
</evidence>
<evidence type="ECO:0000256" key="4">
    <source>
        <dbReference type="ARBA" id="ARBA00023242"/>
    </source>
</evidence>
<evidence type="ECO:0000313" key="8">
    <source>
        <dbReference type="Proteomes" id="UP001648503"/>
    </source>
</evidence>
<accession>A0ABQ8F3U0</accession>
<comment type="caution">
    <text evidence="7">The sequence shown here is derived from an EMBL/GenBank/DDBJ whole genome shotgun (WGS) entry which is preliminary data.</text>
</comment>
<dbReference type="PANTHER" id="PTHR33572:SF3">
    <property type="entry name" value="VELVET COMPLEX SUBUNIT B"/>
    <property type="match status" value="1"/>
</dbReference>
<keyword evidence="3" id="KW-0804">Transcription</keyword>
<evidence type="ECO:0000256" key="1">
    <source>
        <dbReference type="ARBA" id="ARBA00004123"/>
    </source>
</evidence>
<evidence type="ECO:0000256" key="5">
    <source>
        <dbReference type="SAM" id="MobiDB-lite"/>
    </source>
</evidence>
<proteinExistence type="predicted"/>
<dbReference type="InterPro" id="IPR037525">
    <property type="entry name" value="Velvet_dom"/>
</dbReference>
<name>A0ABQ8F3U0_9FUNG</name>
<dbReference type="Gene3D" id="2.60.40.3960">
    <property type="entry name" value="Velvet domain"/>
    <property type="match status" value="1"/>
</dbReference>
<dbReference type="Pfam" id="PF11754">
    <property type="entry name" value="Velvet"/>
    <property type="match status" value="1"/>
</dbReference>
<feature type="compositionally biased region" description="Basic and acidic residues" evidence="5">
    <location>
        <begin position="462"/>
        <end position="478"/>
    </location>
</feature>
<evidence type="ECO:0000256" key="2">
    <source>
        <dbReference type="ARBA" id="ARBA00023015"/>
    </source>
</evidence>
<evidence type="ECO:0000259" key="6">
    <source>
        <dbReference type="PROSITE" id="PS51821"/>
    </source>
</evidence>
<dbReference type="InterPro" id="IPR021740">
    <property type="entry name" value="Velvet"/>
</dbReference>
<keyword evidence="4" id="KW-0539">Nucleus</keyword>